<feature type="domain" description="Glycosyltransferase 2-like" evidence="5">
    <location>
        <begin position="46"/>
        <end position="215"/>
    </location>
</feature>
<evidence type="ECO:0000256" key="2">
    <source>
        <dbReference type="ARBA" id="ARBA00022676"/>
    </source>
</evidence>
<evidence type="ECO:0000313" key="6">
    <source>
        <dbReference type="EMBL" id="MFK9093183.1"/>
    </source>
</evidence>
<feature type="transmembrane region" description="Helical" evidence="4">
    <location>
        <begin position="6"/>
        <end position="27"/>
    </location>
</feature>
<organism evidence="6 7">
    <name type="scientific">Bacillus salipaludis</name>
    <dbReference type="NCBI Taxonomy" id="2547811"/>
    <lineage>
        <taxon>Bacteria</taxon>
        <taxon>Bacillati</taxon>
        <taxon>Bacillota</taxon>
        <taxon>Bacilli</taxon>
        <taxon>Bacillales</taxon>
        <taxon>Bacillaceae</taxon>
        <taxon>Bacillus</taxon>
    </lineage>
</organism>
<name>A0ABW8RI27_9BACI</name>
<evidence type="ECO:0000256" key="1">
    <source>
        <dbReference type="ARBA" id="ARBA00006739"/>
    </source>
</evidence>
<feature type="transmembrane region" description="Helical" evidence="4">
    <location>
        <begin position="171"/>
        <end position="187"/>
    </location>
</feature>
<dbReference type="InterPro" id="IPR029044">
    <property type="entry name" value="Nucleotide-diphossugar_trans"/>
</dbReference>
<evidence type="ECO:0000256" key="4">
    <source>
        <dbReference type="SAM" id="Phobius"/>
    </source>
</evidence>
<dbReference type="EC" id="2.4.-.-" evidence="6"/>
<feature type="transmembrane region" description="Helical" evidence="4">
    <location>
        <begin position="333"/>
        <end position="354"/>
    </location>
</feature>
<protein>
    <submittedName>
        <fullName evidence="6">Glycosyltransferase</fullName>
        <ecNumber evidence="6">2.4.-.-</ecNumber>
    </submittedName>
</protein>
<dbReference type="CDD" id="cd00761">
    <property type="entry name" value="Glyco_tranf_GTA_type"/>
    <property type="match status" value="1"/>
</dbReference>
<feature type="transmembrane region" description="Helical" evidence="4">
    <location>
        <begin position="309"/>
        <end position="327"/>
    </location>
</feature>
<keyword evidence="7" id="KW-1185">Reference proteome</keyword>
<gene>
    <name evidence="6" type="ORF">ACJEBI_17095</name>
</gene>
<comment type="similarity">
    <text evidence="1">Belongs to the glycosyltransferase 2 family.</text>
</comment>
<keyword evidence="4" id="KW-1133">Transmembrane helix</keyword>
<evidence type="ECO:0000259" key="5">
    <source>
        <dbReference type="Pfam" id="PF00535"/>
    </source>
</evidence>
<dbReference type="Proteomes" id="UP001623041">
    <property type="component" value="Unassembled WGS sequence"/>
</dbReference>
<dbReference type="PANTHER" id="PTHR43630:SF1">
    <property type="entry name" value="POLY-BETA-1,6-N-ACETYL-D-GLUCOSAMINE SYNTHASE"/>
    <property type="match status" value="1"/>
</dbReference>
<reference evidence="6 7" key="1">
    <citation type="submission" date="2024-11" db="EMBL/GenBank/DDBJ databases">
        <authorList>
            <person name="Lucas J.A."/>
        </authorList>
    </citation>
    <scope>NUCLEOTIDE SEQUENCE [LARGE SCALE GENOMIC DNA]</scope>
    <source>
        <strain evidence="6 7">Z 5.4</strain>
    </source>
</reference>
<dbReference type="SUPFAM" id="SSF53448">
    <property type="entry name" value="Nucleotide-diphospho-sugar transferases"/>
    <property type="match status" value="1"/>
</dbReference>
<feature type="transmembrane region" description="Helical" evidence="4">
    <location>
        <begin position="281"/>
        <end position="302"/>
    </location>
</feature>
<keyword evidence="3 6" id="KW-0808">Transferase</keyword>
<sequence>MESILIILFTLGILVWLVFLLDALIGFRHLDALEKEPELGTGPLLSVIVAARNEEKQIKASILSQLKQTYKHVEWILVNDRSTDDTGKIMDELLKEDARITVIHITELPEGWLGKNHALYKGTLKSSGKWLLFTDADVRFKEEAFAKALHYFEKHQLDLLTAAPNLNANRFWLKTFVAFFLFGFSYFKRPWMANNPKSKIGTGIGAFNLVSKTAYESFGTHEKIKMRPDDDLQLGMKMKRAGYRQRIVTALRLIEVEWYGSLKEAFVGLEKNTFAGLNYRISMVFFSIFGVFVTNVLPFLTIFSGNKTIVLLSLGNIVTSGILYVVIIKRMTVFSPALFLVLPITALLFIYSIIRASFLTFKRGGIVWRGTTYRLSELREKE</sequence>
<evidence type="ECO:0000256" key="3">
    <source>
        <dbReference type="ARBA" id="ARBA00022679"/>
    </source>
</evidence>
<dbReference type="InterPro" id="IPR001173">
    <property type="entry name" value="Glyco_trans_2-like"/>
</dbReference>
<keyword evidence="4" id="KW-0812">Transmembrane</keyword>
<proteinExistence type="inferred from homology"/>
<dbReference type="EMBL" id="JBJHQH010000013">
    <property type="protein sequence ID" value="MFK9093183.1"/>
    <property type="molecule type" value="Genomic_DNA"/>
</dbReference>
<dbReference type="Pfam" id="PF00535">
    <property type="entry name" value="Glycos_transf_2"/>
    <property type="match status" value="1"/>
</dbReference>
<dbReference type="GO" id="GO:0016757">
    <property type="term" value="F:glycosyltransferase activity"/>
    <property type="evidence" value="ECO:0007669"/>
    <property type="project" value="UniProtKB-KW"/>
</dbReference>
<accession>A0ABW8RI27</accession>
<dbReference type="PANTHER" id="PTHR43630">
    <property type="entry name" value="POLY-BETA-1,6-N-ACETYL-D-GLUCOSAMINE SYNTHASE"/>
    <property type="match status" value="1"/>
</dbReference>
<evidence type="ECO:0000313" key="7">
    <source>
        <dbReference type="Proteomes" id="UP001623041"/>
    </source>
</evidence>
<keyword evidence="2 6" id="KW-0328">Glycosyltransferase</keyword>
<comment type="caution">
    <text evidence="6">The sequence shown here is derived from an EMBL/GenBank/DDBJ whole genome shotgun (WGS) entry which is preliminary data.</text>
</comment>
<dbReference type="RefSeq" id="WP_406581729.1">
    <property type="nucleotide sequence ID" value="NZ_JBJHQH010000013.1"/>
</dbReference>
<dbReference type="Gene3D" id="3.90.550.10">
    <property type="entry name" value="Spore Coat Polysaccharide Biosynthesis Protein SpsA, Chain A"/>
    <property type="match status" value="1"/>
</dbReference>
<keyword evidence="4" id="KW-0472">Membrane</keyword>